<organism evidence="3 4">
    <name type="scientific">Clostridium estertheticum</name>
    <dbReference type="NCBI Taxonomy" id="238834"/>
    <lineage>
        <taxon>Bacteria</taxon>
        <taxon>Bacillati</taxon>
        <taxon>Bacillota</taxon>
        <taxon>Clostridia</taxon>
        <taxon>Eubacteriales</taxon>
        <taxon>Clostridiaceae</taxon>
        <taxon>Clostridium</taxon>
    </lineage>
</organism>
<gene>
    <name evidence="3" type="ORF">LL038_18440</name>
</gene>
<evidence type="ECO:0000313" key="3">
    <source>
        <dbReference type="EMBL" id="WAG59590.1"/>
    </source>
</evidence>
<dbReference type="PANTHER" id="PTHR40448">
    <property type="entry name" value="TWO-COMPONENT SENSOR HISTIDINE KINASE"/>
    <property type="match status" value="1"/>
</dbReference>
<dbReference type="InterPro" id="IPR032834">
    <property type="entry name" value="NatK-like_C"/>
</dbReference>
<sequence length="250" mass="28786">MIIGFLFFSYFIIFGLIGYSFITNAKKELQIGNKKRQLANLKEYTETLEILYNETRKFRHDHINVLTSMVGYMDKNDMQGLRRYFDNKIIPIGTSFEKKNFKLGLLQNIKIPEIKGVVSSKLITAQHKEINVFIDIMEPIEDINIDIIDICKILGIILDNAIEASGDCENPIIKFAIINKKRSVIIIVINQCLENTPPIYKLFEKEFSTKGKNRGLGLNNLKEIINSYNNVSLDTSIKDNEFIQNIEVLK</sequence>
<dbReference type="Pfam" id="PF14501">
    <property type="entry name" value="HATPase_c_5"/>
    <property type="match status" value="1"/>
</dbReference>
<keyword evidence="1" id="KW-0812">Transmembrane</keyword>
<accession>A0AA47I694</accession>
<feature type="transmembrane region" description="Helical" evidence="1">
    <location>
        <begin position="6"/>
        <end position="25"/>
    </location>
</feature>
<evidence type="ECO:0000313" key="4">
    <source>
        <dbReference type="Proteomes" id="UP001164733"/>
    </source>
</evidence>
<keyword evidence="1" id="KW-0472">Membrane</keyword>
<name>A0AA47I694_9CLOT</name>
<protein>
    <submittedName>
        <fullName evidence="3">GHKL domain-containing protein</fullName>
    </submittedName>
</protein>
<reference evidence="3" key="1">
    <citation type="submission" date="2021-11" db="EMBL/GenBank/DDBJ databases">
        <title>Clostridia strains as spoilage organisms.</title>
        <authorList>
            <person name="Wambui J."/>
            <person name="Stevens M.J.A."/>
            <person name="Stephan R."/>
        </authorList>
    </citation>
    <scope>NUCLEOTIDE SEQUENCE</scope>
    <source>
        <strain evidence="3">CF009</strain>
    </source>
</reference>
<evidence type="ECO:0000259" key="2">
    <source>
        <dbReference type="Pfam" id="PF14501"/>
    </source>
</evidence>
<keyword evidence="1" id="KW-1133">Transmembrane helix</keyword>
<dbReference type="Proteomes" id="UP001164733">
    <property type="component" value="Chromosome"/>
</dbReference>
<dbReference type="AlphaFoldDB" id="A0AA47I694"/>
<dbReference type="RefSeq" id="WP_216124502.1">
    <property type="nucleotide sequence ID" value="NZ_JAHLDP010000018.1"/>
</dbReference>
<dbReference type="PANTHER" id="PTHR40448:SF1">
    <property type="entry name" value="TWO-COMPONENT SENSOR HISTIDINE KINASE"/>
    <property type="match status" value="1"/>
</dbReference>
<dbReference type="EMBL" id="CP086239">
    <property type="protein sequence ID" value="WAG59590.1"/>
    <property type="molecule type" value="Genomic_DNA"/>
</dbReference>
<feature type="domain" description="Sensor histidine kinase NatK-like C-terminal" evidence="2">
    <location>
        <begin position="146"/>
        <end position="248"/>
    </location>
</feature>
<dbReference type="GO" id="GO:0042802">
    <property type="term" value="F:identical protein binding"/>
    <property type="evidence" value="ECO:0007669"/>
    <property type="project" value="TreeGrafter"/>
</dbReference>
<proteinExistence type="predicted"/>
<evidence type="ECO:0000256" key="1">
    <source>
        <dbReference type="SAM" id="Phobius"/>
    </source>
</evidence>